<sequence>MDVGGLDISWRNAGFQEDPSNFVAEQIQSLIQSKAISVCDETQLIRINPLSVAEGGGTVRAAQPSTPSVIPHRNSGPGIIAGPKWTAWSETIATARHEGKEELAQILGKSATNSLSQGTMSAYSAMRIRFETFTSSLSIPRAHLGKLRNLFIAHLVHKDQLKAIPMAIAALNFFYGRLEGGEAELQKLLVDSAKRETSPVVNRRKASEEDVNTVVNWALLDGSRESVEDACAILLSFLAFLRISETANVQKKHVQDKGQGVWWLFIPKSKTDQLKRGTTTAFKVAGAHKSLWDQFMNQSLHKTGDHYLFGSTSGPATDALRKRINSTLHSAGLHHKGLTPHSFRGGAATAALRRGVNQEDIKRVGRWKSTSSMLHYLEPTPI</sequence>
<feature type="domain" description="Tyr recombinase" evidence="2">
    <location>
        <begin position="201"/>
        <end position="382"/>
    </location>
</feature>
<organism evidence="3 4">
    <name type="scientific">Haemonchus contortus</name>
    <name type="common">Barber pole worm</name>
    <dbReference type="NCBI Taxonomy" id="6289"/>
    <lineage>
        <taxon>Eukaryota</taxon>
        <taxon>Metazoa</taxon>
        <taxon>Ecdysozoa</taxon>
        <taxon>Nematoda</taxon>
        <taxon>Chromadorea</taxon>
        <taxon>Rhabditida</taxon>
        <taxon>Rhabditina</taxon>
        <taxon>Rhabditomorpha</taxon>
        <taxon>Strongyloidea</taxon>
        <taxon>Trichostrongylidae</taxon>
        <taxon>Haemonchus</taxon>
    </lineage>
</organism>
<dbReference type="InterPro" id="IPR013762">
    <property type="entry name" value="Integrase-like_cat_sf"/>
</dbReference>
<dbReference type="Gene3D" id="1.10.443.10">
    <property type="entry name" value="Intergrase catalytic core"/>
    <property type="match status" value="1"/>
</dbReference>
<dbReference type="WBParaSite" id="HCON_00192340-00001">
    <property type="protein sequence ID" value="HCON_00192340-00001"/>
    <property type="gene ID" value="HCON_00192340"/>
</dbReference>
<evidence type="ECO:0000313" key="4">
    <source>
        <dbReference type="WBParaSite" id="HCON_00192340-00001"/>
    </source>
</evidence>
<dbReference type="SUPFAM" id="SSF56349">
    <property type="entry name" value="DNA breaking-rejoining enzymes"/>
    <property type="match status" value="1"/>
</dbReference>
<dbReference type="PROSITE" id="PS51898">
    <property type="entry name" value="TYR_RECOMBINASE"/>
    <property type="match status" value="1"/>
</dbReference>
<dbReference type="AlphaFoldDB" id="A0A7I4Z4U5"/>
<dbReference type="InterPro" id="IPR052925">
    <property type="entry name" value="Phage_Integrase-like_Recomb"/>
</dbReference>
<accession>A0A7I4Z4U5</accession>
<evidence type="ECO:0000313" key="3">
    <source>
        <dbReference type="Proteomes" id="UP000025227"/>
    </source>
</evidence>
<dbReference type="Proteomes" id="UP000025227">
    <property type="component" value="Unplaced"/>
</dbReference>
<name>A0A7I4Z4U5_HAECO</name>
<dbReference type="InterPro" id="IPR002104">
    <property type="entry name" value="Integrase_catalytic"/>
</dbReference>
<keyword evidence="3" id="KW-1185">Reference proteome</keyword>
<reference evidence="4" key="1">
    <citation type="submission" date="2020-12" db="UniProtKB">
        <authorList>
            <consortium name="WormBaseParasite"/>
        </authorList>
    </citation>
    <scope>IDENTIFICATION</scope>
    <source>
        <strain evidence="4">MHco3</strain>
    </source>
</reference>
<dbReference type="PANTHER" id="PTHR34605">
    <property type="entry name" value="PHAGE_INTEGRASE DOMAIN-CONTAINING PROTEIN"/>
    <property type="match status" value="1"/>
</dbReference>
<dbReference type="OMA" id="ATEDCCI"/>
<proteinExistence type="predicted"/>
<protein>
    <submittedName>
        <fullName evidence="4">Tyr recombinase domain-containing protein</fullName>
    </submittedName>
</protein>
<dbReference type="GO" id="GO:0003677">
    <property type="term" value="F:DNA binding"/>
    <property type="evidence" value="ECO:0007669"/>
    <property type="project" value="InterPro"/>
</dbReference>
<dbReference type="Pfam" id="PF00589">
    <property type="entry name" value="Phage_integrase"/>
    <property type="match status" value="1"/>
</dbReference>
<keyword evidence="1" id="KW-0233">DNA recombination</keyword>
<dbReference type="GO" id="GO:0015074">
    <property type="term" value="P:DNA integration"/>
    <property type="evidence" value="ECO:0007669"/>
    <property type="project" value="InterPro"/>
</dbReference>
<evidence type="ECO:0000256" key="1">
    <source>
        <dbReference type="ARBA" id="ARBA00023172"/>
    </source>
</evidence>
<dbReference type="PANTHER" id="PTHR34605:SF3">
    <property type="entry name" value="P CELL-TYPE AGGLUTINATION PROTEIN MAP4-LIKE-RELATED"/>
    <property type="match status" value="1"/>
</dbReference>
<dbReference type="InterPro" id="IPR011010">
    <property type="entry name" value="DNA_brk_join_enz"/>
</dbReference>
<evidence type="ECO:0000259" key="2">
    <source>
        <dbReference type="PROSITE" id="PS51898"/>
    </source>
</evidence>
<dbReference type="OrthoDB" id="5867182at2759"/>
<dbReference type="GO" id="GO:0006310">
    <property type="term" value="P:DNA recombination"/>
    <property type="evidence" value="ECO:0007669"/>
    <property type="project" value="UniProtKB-KW"/>
</dbReference>